<name>A0A433RSM2_9BACL</name>
<dbReference type="GO" id="GO:0004527">
    <property type="term" value="F:exonuclease activity"/>
    <property type="evidence" value="ECO:0007669"/>
    <property type="project" value="UniProtKB-KW"/>
</dbReference>
<protein>
    <submittedName>
        <fullName evidence="2">Exonuclease</fullName>
    </submittedName>
</protein>
<keyword evidence="2" id="KW-0269">Exonuclease</keyword>
<dbReference type="EMBL" id="JTFC01000031">
    <property type="protein sequence ID" value="RUS55165.1"/>
    <property type="molecule type" value="Genomic_DNA"/>
</dbReference>
<accession>A0A433RSM2</accession>
<keyword evidence="3" id="KW-1185">Reference proteome</keyword>
<organism evidence="2 3">
    <name type="scientific">Candidatus Kurthia intestinigallinarum</name>
    <dbReference type="NCBI Taxonomy" id="1562256"/>
    <lineage>
        <taxon>Bacteria</taxon>
        <taxon>Bacillati</taxon>
        <taxon>Bacillota</taxon>
        <taxon>Bacilli</taxon>
        <taxon>Bacillales</taxon>
        <taxon>Caryophanaceae</taxon>
        <taxon>Kurthia</taxon>
    </lineage>
</organism>
<gene>
    <name evidence="2" type="ORF">QI30_09435</name>
</gene>
<keyword evidence="2" id="KW-0540">Nuclease</keyword>
<dbReference type="PANTHER" id="PTHR38462">
    <property type="entry name" value="EXONUCLEASE-LIKE PROTEIN"/>
    <property type="match status" value="1"/>
</dbReference>
<proteinExistence type="predicted"/>
<dbReference type="Gene3D" id="1.25.40.10">
    <property type="entry name" value="Tetratricopeptide repeat domain"/>
    <property type="match status" value="1"/>
</dbReference>
<dbReference type="SUPFAM" id="SSF48452">
    <property type="entry name" value="TPR-like"/>
    <property type="match status" value="1"/>
</dbReference>
<reference evidence="2 3" key="1">
    <citation type="submission" date="2014-11" db="EMBL/GenBank/DDBJ databases">
        <title>Genome sequence and analysis of novel Kurthia sp.</title>
        <authorList>
            <person name="Lawson J.N."/>
            <person name="Gonzalez J.E."/>
            <person name="Rinauldi L."/>
            <person name="Xuan Z."/>
            <person name="Firman A."/>
            <person name="Shaddox L."/>
            <person name="Trudeau A."/>
            <person name="Shah S."/>
            <person name="Reiman D."/>
        </authorList>
    </citation>
    <scope>NUCLEOTIDE SEQUENCE [LARGE SCALE GENOMIC DNA]</scope>
    <source>
        <strain evidence="2 3">3B1D</strain>
    </source>
</reference>
<comment type="caution">
    <text evidence="2">The sequence shown here is derived from an EMBL/GenBank/DDBJ whole genome shotgun (WGS) entry which is preliminary data.</text>
</comment>
<dbReference type="PANTHER" id="PTHR38462:SF1">
    <property type="entry name" value="YPRB RIBONUCLEASE H-LIKE DOMAIN-CONTAINING PROTEIN"/>
    <property type="match status" value="1"/>
</dbReference>
<dbReference type="Pfam" id="PF13482">
    <property type="entry name" value="RNase_H_2"/>
    <property type="match status" value="1"/>
</dbReference>
<dbReference type="RefSeq" id="WP_126990648.1">
    <property type="nucleotide sequence ID" value="NZ_JTFC01000031.1"/>
</dbReference>
<dbReference type="InterPro" id="IPR012337">
    <property type="entry name" value="RNaseH-like_sf"/>
</dbReference>
<evidence type="ECO:0000313" key="3">
    <source>
        <dbReference type="Proteomes" id="UP000288623"/>
    </source>
</evidence>
<evidence type="ECO:0000259" key="1">
    <source>
        <dbReference type="Pfam" id="PF13482"/>
    </source>
</evidence>
<feature type="domain" description="YprB ribonuclease H-like" evidence="1">
    <location>
        <begin position="97"/>
        <end position="263"/>
    </location>
</feature>
<dbReference type="AlphaFoldDB" id="A0A433RSM2"/>
<evidence type="ECO:0000313" key="2">
    <source>
        <dbReference type="EMBL" id="RUS55165.1"/>
    </source>
</evidence>
<keyword evidence="2" id="KW-0378">Hydrolase</keyword>
<dbReference type="InterPro" id="IPR011990">
    <property type="entry name" value="TPR-like_helical_dom_sf"/>
</dbReference>
<sequence length="412" mass="47854">MSYEKKLLAMKKMVKKKTTTAPKPAYKKPQPPVYSDAWENVGLKRIDNDFGTVFVREVHYGFDYVHGAYPLGAFTEALETWQQHEHPIALTDDQPIVFYDTETTGLKGTGTHIFLNGLLTFEAHEFVLKQYVLADPSHEAAFLFESRFWQGKKTVLTYNGKSFDWPQLQMRWTFHRDVLPPLQTPHHIDLMHSAKRIWKQELARMKLSEIERHKLGFVRDGDVPGYLAPVIYLDAVRTGETDALLKVLTHNEYDLLSLVTLYVQETKLLTEGVREESAKAYTNIGKWYKDLKASDESLELLRDVTHLYDVDEAAEASFYKGYLLKKRGEFQQAYDCFLLCTPYVNERQRLEAYTELAKLCEHQLHDIEAALRYTEKAIVETKKSICYKEAAKEKRINALTHRHVRLKNKNVL</sequence>
<dbReference type="InterPro" id="IPR038720">
    <property type="entry name" value="YprB_RNase_H-like_dom"/>
</dbReference>
<dbReference type="Proteomes" id="UP000288623">
    <property type="component" value="Unassembled WGS sequence"/>
</dbReference>
<dbReference type="SUPFAM" id="SSF53098">
    <property type="entry name" value="Ribonuclease H-like"/>
    <property type="match status" value="1"/>
</dbReference>
<dbReference type="OrthoDB" id="9790530at2"/>